<keyword evidence="1 10" id="KW-0963">Cytoplasm</keyword>
<dbReference type="EC" id="6.3.2.10" evidence="10 11"/>
<keyword evidence="6 10" id="KW-0133">Cell shape</keyword>
<evidence type="ECO:0000259" key="13">
    <source>
        <dbReference type="Pfam" id="PF02875"/>
    </source>
</evidence>
<dbReference type="InterPro" id="IPR036565">
    <property type="entry name" value="Mur-like_cat_sf"/>
</dbReference>
<dbReference type="Gene3D" id="3.90.190.20">
    <property type="entry name" value="Mur ligase, C-terminal domain"/>
    <property type="match status" value="1"/>
</dbReference>
<evidence type="ECO:0000256" key="1">
    <source>
        <dbReference type="ARBA" id="ARBA00022490"/>
    </source>
</evidence>
<feature type="domain" description="Mur ligase central" evidence="14">
    <location>
        <begin position="108"/>
        <end position="294"/>
    </location>
</feature>
<dbReference type="GO" id="GO:0005737">
    <property type="term" value="C:cytoplasm"/>
    <property type="evidence" value="ECO:0007669"/>
    <property type="project" value="UniProtKB-SubCell"/>
</dbReference>
<feature type="domain" description="Mur ligase C-terminal" evidence="13">
    <location>
        <begin position="317"/>
        <end position="436"/>
    </location>
</feature>
<evidence type="ECO:0000256" key="3">
    <source>
        <dbReference type="ARBA" id="ARBA00022618"/>
    </source>
</evidence>
<dbReference type="Proteomes" id="UP000028839">
    <property type="component" value="Unassembled WGS sequence"/>
</dbReference>
<dbReference type="InterPro" id="IPR036615">
    <property type="entry name" value="Mur_ligase_C_dom_sf"/>
</dbReference>
<keyword evidence="2 10" id="KW-0436">Ligase</keyword>
<evidence type="ECO:0000256" key="9">
    <source>
        <dbReference type="ARBA" id="ARBA00023316"/>
    </source>
</evidence>
<evidence type="ECO:0000256" key="2">
    <source>
        <dbReference type="ARBA" id="ARBA00022598"/>
    </source>
</evidence>
<keyword evidence="9 10" id="KW-0961">Cell wall biogenesis/degradation</keyword>
<evidence type="ECO:0000313" key="15">
    <source>
        <dbReference type="EMBL" id="KFI18339.1"/>
    </source>
</evidence>
<keyword evidence="7 10" id="KW-0573">Peptidoglycan synthesis</keyword>
<evidence type="ECO:0000256" key="6">
    <source>
        <dbReference type="ARBA" id="ARBA00022960"/>
    </source>
</evidence>
<comment type="catalytic activity">
    <reaction evidence="10 11">
        <text>D-alanyl-D-alanine + UDP-N-acetyl-alpha-D-muramoyl-L-alanyl-gamma-D-glutamyl-meso-2,6-diaminopimelate + ATP = UDP-N-acetyl-alpha-D-muramoyl-L-alanyl-gamma-D-glutamyl-meso-2,6-diaminopimeloyl-D-alanyl-D-alanine + ADP + phosphate + H(+)</text>
        <dbReference type="Rhea" id="RHEA:28374"/>
        <dbReference type="ChEBI" id="CHEBI:15378"/>
        <dbReference type="ChEBI" id="CHEBI:30616"/>
        <dbReference type="ChEBI" id="CHEBI:43474"/>
        <dbReference type="ChEBI" id="CHEBI:57822"/>
        <dbReference type="ChEBI" id="CHEBI:61386"/>
        <dbReference type="ChEBI" id="CHEBI:83905"/>
        <dbReference type="ChEBI" id="CHEBI:456216"/>
        <dbReference type="EC" id="6.3.2.10"/>
    </reaction>
</comment>
<keyword evidence="5 10" id="KW-0067">ATP-binding</keyword>
<dbReference type="InterPro" id="IPR000713">
    <property type="entry name" value="Mur_ligase_N"/>
</dbReference>
<sequence>MARGFAMSLRELTSAVQGRLQGANVAASGVSTDTRSLVPGSLFVALRGERFDGHAFIAQAREKGASAALLEQAINDPLPQIEVADARIALGQLAACWRQRFVRPIVAVTGSNGKTTVKEMIASVLGWREPVLATRGNLNNDIGVPLTLLELDTSHRFAVIEMGANRPGEIEYLSRLTRPQVALITNAGPAHLDGFGDLKGVARAKGEIFQGMGSEGVAILNADDPCFSYWRDLAGELPVIGFGLSKSAEVTARHVVASTGSSCFTLITPAGKAKIQLPLPGRHNVLNALAASAATIALGVDRQHLSASLAALSSVPGRLQIRRGIGGMRLLDDTYNANPASFQAALELLAKFPGERALVLGDFAELGEEAASLHRIMGKQARAAGVNRLYTLGRLGAFAAEAFGRGALHFLEQRSLLEVLQEELHPNITLLVKGSRCMRMEQIVAVLSSSGESG</sequence>
<dbReference type="GO" id="GO:0009252">
    <property type="term" value="P:peptidoglycan biosynthetic process"/>
    <property type="evidence" value="ECO:0007669"/>
    <property type="project" value="UniProtKB-UniRule"/>
</dbReference>
<dbReference type="Pfam" id="PF02875">
    <property type="entry name" value="Mur_ligase_C"/>
    <property type="match status" value="1"/>
</dbReference>
<dbReference type="GO" id="GO:0008360">
    <property type="term" value="P:regulation of cell shape"/>
    <property type="evidence" value="ECO:0007669"/>
    <property type="project" value="UniProtKB-KW"/>
</dbReference>
<evidence type="ECO:0000259" key="12">
    <source>
        <dbReference type="Pfam" id="PF01225"/>
    </source>
</evidence>
<comment type="pathway">
    <text evidence="10 11">Cell wall biogenesis; peptidoglycan biosynthesis.</text>
</comment>
<evidence type="ECO:0000256" key="8">
    <source>
        <dbReference type="ARBA" id="ARBA00023306"/>
    </source>
</evidence>
<dbReference type="Pfam" id="PF08245">
    <property type="entry name" value="Mur_ligase_M"/>
    <property type="match status" value="1"/>
</dbReference>
<feature type="binding site" evidence="10">
    <location>
        <begin position="110"/>
        <end position="116"/>
    </location>
    <ligand>
        <name>ATP</name>
        <dbReference type="ChEBI" id="CHEBI:30616"/>
    </ligand>
</feature>
<dbReference type="SUPFAM" id="SSF53244">
    <property type="entry name" value="MurD-like peptide ligases, peptide-binding domain"/>
    <property type="match status" value="1"/>
</dbReference>
<dbReference type="InterPro" id="IPR004101">
    <property type="entry name" value="Mur_ligase_C"/>
</dbReference>
<evidence type="ECO:0000256" key="5">
    <source>
        <dbReference type="ARBA" id="ARBA00022840"/>
    </source>
</evidence>
<dbReference type="GO" id="GO:0047480">
    <property type="term" value="F:UDP-N-acetylmuramoyl-tripeptide-D-alanyl-D-alanine ligase activity"/>
    <property type="evidence" value="ECO:0007669"/>
    <property type="project" value="UniProtKB-UniRule"/>
</dbReference>
<dbReference type="Gene3D" id="3.40.1190.10">
    <property type="entry name" value="Mur-like, catalytic domain"/>
    <property type="match status" value="1"/>
</dbReference>
<accession>A0A0E2YYS2</accession>
<dbReference type="InterPro" id="IPR005863">
    <property type="entry name" value="UDP-N-AcMur_synth"/>
</dbReference>
<comment type="caution">
    <text evidence="15">The sequence shown here is derived from an EMBL/GenBank/DDBJ whole genome shotgun (WGS) entry which is preliminary data.</text>
</comment>
<keyword evidence="3 10" id="KW-0132">Cell division</keyword>
<feature type="domain" description="Mur ligase N-terminal catalytic" evidence="12">
    <location>
        <begin position="28"/>
        <end position="94"/>
    </location>
</feature>
<dbReference type="GO" id="GO:0071555">
    <property type="term" value="P:cell wall organization"/>
    <property type="evidence" value="ECO:0007669"/>
    <property type="project" value="UniProtKB-KW"/>
</dbReference>
<evidence type="ECO:0000256" key="11">
    <source>
        <dbReference type="RuleBase" id="RU004136"/>
    </source>
</evidence>
<reference evidence="15 16" key="1">
    <citation type="submission" date="2014-07" db="EMBL/GenBank/DDBJ databases">
        <title>Comparative analysis of Nitrosococcus oceani genome inventories of strains from Pacific and Atlantic gyres.</title>
        <authorList>
            <person name="Lim C.K."/>
            <person name="Wang L."/>
            <person name="Sayavedra-Soto L.A."/>
            <person name="Klotz M.G."/>
        </authorList>
    </citation>
    <scope>NUCLEOTIDE SEQUENCE [LARGE SCALE GENOMIC DNA]</scope>
    <source>
        <strain evidence="15 16">C-27</strain>
    </source>
</reference>
<evidence type="ECO:0000256" key="4">
    <source>
        <dbReference type="ARBA" id="ARBA00022741"/>
    </source>
</evidence>
<dbReference type="UniPathway" id="UPA00219"/>
<dbReference type="EMBL" id="JPGN01000085">
    <property type="protein sequence ID" value="KFI18339.1"/>
    <property type="molecule type" value="Genomic_DNA"/>
</dbReference>
<dbReference type="NCBIfam" id="TIGR01143">
    <property type="entry name" value="murF"/>
    <property type="match status" value="1"/>
</dbReference>
<dbReference type="PANTHER" id="PTHR43024:SF1">
    <property type="entry name" value="UDP-N-ACETYLMURAMOYL-TRIPEPTIDE--D-ALANYL-D-ALANINE LIGASE"/>
    <property type="match status" value="1"/>
</dbReference>
<evidence type="ECO:0000313" key="16">
    <source>
        <dbReference type="Proteomes" id="UP000028839"/>
    </source>
</evidence>
<name>A0A0E2YYS2_9GAMM</name>
<evidence type="ECO:0000256" key="10">
    <source>
        <dbReference type="HAMAP-Rule" id="MF_02019"/>
    </source>
</evidence>
<dbReference type="GO" id="GO:0005524">
    <property type="term" value="F:ATP binding"/>
    <property type="evidence" value="ECO:0007669"/>
    <property type="project" value="UniProtKB-UniRule"/>
</dbReference>
<dbReference type="OrthoDB" id="9801978at2"/>
<dbReference type="InterPro" id="IPR013221">
    <property type="entry name" value="Mur_ligase_cen"/>
</dbReference>
<dbReference type="AlphaFoldDB" id="A0A0E2YYS2"/>
<gene>
    <name evidence="10" type="primary">murF</name>
    <name evidence="15" type="ORF">IB75_15210</name>
</gene>
<dbReference type="InterPro" id="IPR035911">
    <property type="entry name" value="MurE/MurF_N"/>
</dbReference>
<comment type="similarity">
    <text evidence="10">Belongs to the MurCDEF family. MurF subfamily.</text>
</comment>
<keyword evidence="8 10" id="KW-0131">Cell cycle</keyword>
<dbReference type="Pfam" id="PF01225">
    <property type="entry name" value="Mur_ligase"/>
    <property type="match status" value="1"/>
</dbReference>
<proteinExistence type="inferred from homology"/>
<evidence type="ECO:0000259" key="14">
    <source>
        <dbReference type="Pfam" id="PF08245"/>
    </source>
</evidence>
<evidence type="ECO:0000256" key="7">
    <source>
        <dbReference type="ARBA" id="ARBA00022984"/>
    </source>
</evidence>
<comment type="function">
    <text evidence="10 11">Involved in cell wall formation. Catalyzes the final step in the synthesis of UDP-N-acetylmuramoyl-pentapeptide, the precursor of murein.</text>
</comment>
<organism evidence="15 16">
    <name type="scientific">Nitrosococcus oceani C-27</name>
    <dbReference type="NCBI Taxonomy" id="314279"/>
    <lineage>
        <taxon>Bacteria</taxon>
        <taxon>Pseudomonadati</taxon>
        <taxon>Pseudomonadota</taxon>
        <taxon>Gammaproteobacteria</taxon>
        <taxon>Chromatiales</taxon>
        <taxon>Chromatiaceae</taxon>
        <taxon>Nitrosococcus</taxon>
    </lineage>
</organism>
<dbReference type="GO" id="GO:0008766">
    <property type="term" value="F:UDP-N-acetylmuramoylalanyl-D-glutamyl-2,6-diaminopimelate-D-alanyl-D-alanine ligase activity"/>
    <property type="evidence" value="ECO:0007669"/>
    <property type="project" value="RHEA"/>
</dbReference>
<dbReference type="Gene3D" id="3.40.1390.10">
    <property type="entry name" value="MurE/MurF, N-terminal domain"/>
    <property type="match status" value="1"/>
</dbReference>
<dbReference type="InterPro" id="IPR051046">
    <property type="entry name" value="MurCDEF_CellWall_CoF430Synth"/>
</dbReference>
<dbReference type="SUPFAM" id="SSF63418">
    <property type="entry name" value="MurE/MurF N-terminal domain"/>
    <property type="match status" value="1"/>
</dbReference>
<comment type="subcellular location">
    <subcellularLocation>
        <location evidence="10 11">Cytoplasm</location>
    </subcellularLocation>
</comment>
<keyword evidence="4 10" id="KW-0547">Nucleotide-binding</keyword>
<dbReference type="SUPFAM" id="SSF53623">
    <property type="entry name" value="MurD-like peptide ligases, catalytic domain"/>
    <property type="match status" value="1"/>
</dbReference>
<dbReference type="GO" id="GO:0051301">
    <property type="term" value="P:cell division"/>
    <property type="evidence" value="ECO:0007669"/>
    <property type="project" value="UniProtKB-KW"/>
</dbReference>
<dbReference type="HOGENOM" id="CLU_031507_4_0_6"/>
<dbReference type="HAMAP" id="MF_02019">
    <property type="entry name" value="MurF"/>
    <property type="match status" value="1"/>
</dbReference>
<protein>
    <recommendedName>
        <fullName evidence="10 11">UDP-N-acetylmuramoyl-tripeptide--D-alanyl-D-alanine ligase</fullName>
        <ecNumber evidence="10 11">6.3.2.10</ecNumber>
    </recommendedName>
    <alternativeName>
        <fullName evidence="10">D-alanyl-D-alanine-adding enzyme</fullName>
    </alternativeName>
</protein>
<dbReference type="PANTHER" id="PTHR43024">
    <property type="entry name" value="UDP-N-ACETYLMURAMOYL-TRIPEPTIDE--D-ALANYL-D-ALANINE LIGASE"/>
    <property type="match status" value="1"/>
</dbReference>